<comment type="caution">
    <text evidence="4">The sequence shown here is derived from an EMBL/GenBank/DDBJ whole genome shotgun (WGS) entry which is preliminary data.</text>
</comment>
<dbReference type="RefSeq" id="WP_005949389.1">
    <property type="nucleotide sequence ID" value="NZ_CP136423.1"/>
</dbReference>
<feature type="domain" description="PepSY" evidence="3">
    <location>
        <begin position="146"/>
        <end position="202"/>
    </location>
</feature>
<dbReference type="Gene3D" id="3.10.450.40">
    <property type="match status" value="2"/>
</dbReference>
<evidence type="ECO:0000256" key="1">
    <source>
        <dbReference type="SAM" id="MobiDB-lite"/>
    </source>
</evidence>
<name>C0CMY1_BLAHS</name>
<dbReference type="InterPro" id="IPR025711">
    <property type="entry name" value="PepSY"/>
</dbReference>
<keyword evidence="2" id="KW-0732">Signal</keyword>
<dbReference type="Proteomes" id="UP000003100">
    <property type="component" value="Unassembled WGS sequence"/>
</dbReference>
<dbReference type="PROSITE" id="PS51257">
    <property type="entry name" value="PROKAR_LIPOPROTEIN"/>
    <property type="match status" value="1"/>
</dbReference>
<dbReference type="EMBL" id="ACBZ01000119">
    <property type="protein sequence ID" value="EEG48870.1"/>
    <property type="molecule type" value="Genomic_DNA"/>
</dbReference>
<accession>C0CMY1</accession>
<evidence type="ECO:0000313" key="4">
    <source>
        <dbReference type="EMBL" id="EEG48870.1"/>
    </source>
</evidence>
<dbReference type="GeneID" id="86820994"/>
<protein>
    <recommendedName>
        <fullName evidence="3">PepSY domain-containing protein</fullName>
    </recommendedName>
</protein>
<dbReference type="AlphaFoldDB" id="C0CMY1"/>
<dbReference type="eggNOG" id="COG3212">
    <property type="taxonomic scope" value="Bacteria"/>
</dbReference>
<reference evidence="4 5" key="1">
    <citation type="submission" date="2009-01" db="EMBL/GenBank/DDBJ databases">
        <authorList>
            <person name="Fulton L."/>
            <person name="Clifton S."/>
            <person name="Fulton B."/>
            <person name="Xu J."/>
            <person name="Minx P."/>
            <person name="Pepin K.H."/>
            <person name="Johnson M."/>
            <person name="Bhonagiri V."/>
            <person name="Nash W.E."/>
            <person name="Mardis E.R."/>
            <person name="Wilson R.K."/>
        </authorList>
    </citation>
    <scope>NUCLEOTIDE SEQUENCE [LARGE SCALE GENOMIC DNA]</scope>
    <source>
        <strain evidence="5">DSM 10507 / JCM 14656 / S5a33</strain>
    </source>
</reference>
<organism evidence="4 5">
    <name type="scientific">Blautia hydrogenotrophica (strain DSM 10507 / JCM 14656 / S5a33)</name>
    <name type="common">Ruminococcus hydrogenotrophicus</name>
    <dbReference type="NCBI Taxonomy" id="476272"/>
    <lineage>
        <taxon>Bacteria</taxon>
        <taxon>Bacillati</taxon>
        <taxon>Bacillota</taxon>
        <taxon>Clostridia</taxon>
        <taxon>Lachnospirales</taxon>
        <taxon>Lachnospiraceae</taxon>
        <taxon>Blautia</taxon>
    </lineage>
</organism>
<dbReference type="Pfam" id="PF03413">
    <property type="entry name" value="PepSY"/>
    <property type="match status" value="2"/>
</dbReference>
<feature type="compositionally biased region" description="Low complexity" evidence="1">
    <location>
        <begin position="30"/>
        <end position="66"/>
    </location>
</feature>
<gene>
    <name evidence="4" type="ORF">RUMHYD_02219</name>
</gene>
<evidence type="ECO:0000256" key="2">
    <source>
        <dbReference type="SAM" id="SignalP"/>
    </source>
</evidence>
<evidence type="ECO:0000313" key="5">
    <source>
        <dbReference type="Proteomes" id="UP000003100"/>
    </source>
</evidence>
<feature type="chain" id="PRO_5039460226" description="PepSY domain-containing protein" evidence="2">
    <location>
        <begin position="21"/>
        <end position="210"/>
    </location>
</feature>
<reference evidence="4 5" key="2">
    <citation type="submission" date="2009-02" db="EMBL/GenBank/DDBJ databases">
        <title>Draft genome sequence of Blautia hydrogenotrophica DSM 10507 (Ruminococcus hydrogenotrophicus DSM 10507).</title>
        <authorList>
            <person name="Sudarsanam P."/>
            <person name="Ley R."/>
            <person name="Guruge J."/>
            <person name="Turnbaugh P.J."/>
            <person name="Mahowald M."/>
            <person name="Liep D."/>
            <person name="Gordon J."/>
        </authorList>
    </citation>
    <scope>NUCLEOTIDE SEQUENCE [LARGE SCALE GENOMIC DNA]</scope>
    <source>
        <strain evidence="5">DSM 10507 / JCM 14656 / S5a33</strain>
    </source>
</reference>
<feature type="signal peptide" evidence="2">
    <location>
        <begin position="1"/>
        <end position="20"/>
    </location>
</feature>
<dbReference type="PATRIC" id="fig|476272.21.peg.1652"/>
<feature type="region of interest" description="Disordered" evidence="1">
    <location>
        <begin position="24"/>
        <end position="80"/>
    </location>
</feature>
<keyword evidence="5" id="KW-1185">Reference proteome</keyword>
<sequence length="210" mass="22996">MKKKIITALLGTCLTLSLFTGCGGGSSSENTAENQPTTQTQTTQDTTTPAAQNTQQTTAPTQNTQASVTEEDAKKTALEKSQVAEADTIGLTVKMDYDDGMQLYEVNIYTPEKDYEYEINASDGTIIKEDMEATDQVANINSQTSITPDEAVNIVLGKVSGATEKNVRMKLEMDDGRSLYEGEVIYNNTSYEFEMDAETGTIYEWSQETL</sequence>
<dbReference type="HOGENOM" id="CLU_067057_1_1_9"/>
<feature type="domain" description="PepSY" evidence="3">
    <location>
        <begin position="68"/>
        <end position="129"/>
    </location>
</feature>
<proteinExistence type="predicted"/>
<evidence type="ECO:0000259" key="3">
    <source>
        <dbReference type="Pfam" id="PF03413"/>
    </source>
</evidence>